<feature type="compositionally biased region" description="Basic and acidic residues" evidence="4">
    <location>
        <begin position="145"/>
        <end position="160"/>
    </location>
</feature>
<dbReference type="GO" id="GO:0001725">
    <property type="term" value="C:stress fiber"/>
    <property type="evidence" value="ECO:0007669"/>
    <property type="project" value="TreeGrafter"/>
</dbReference>
<feature type="compositionally biased region" description="Basic and acidic residues" evidence="4">
    <location>
        <begin position="565"/>
        <end position="594"/>
    </location>
</feature>
<evidence type="ECO:0000256" key="1">
    <source>
        <dbReference type="ARBA" id="ARBA00004496"/>
    </source>
</evidence>
<feature type="compositionally biased region" description="Polar residues" evidence="4">
    <location>
        <begin position="553"/>
        <end position="564"/>
    </location>
</feature>
<feature type="domain" description="PDZ" evidence="5">
    <location>
        <begin position="489"/>
        <end position="542"/>
    </location>
</feature>
<dbReference type="SMART" id="SM00228">
    <property type="entry name" value="PDZ"/>
    <property type="match status" value="1"/>
</dbReference>
<dbReference type="GO" id="GO:0005737">
    <property type="term" value="C:cytoplasm"/>
    <property type="evidence" value="ECO:0007669"/>
    <property type="project" value="UniProtKB-SubCell"/>
</dbReference>
<dbReference type="AlphaFoldDB" id="A0A195FC07"/>
<evidence type="ECO:0000256" key="4">
    <source>
        <dbReference type="SAM" id="MobiDB-lite"/>
    </source>
</evidence>
<dbReference type="InterPro" id="IPR050604">
    <property type="entry name" value="PDZ-LIM_domain"/>
</dbReference>
<feature type="region of interest" description="Disordered" evidence="4">
    <location>
        <begin position="140"/>
        <end position="187"/>
    </location>
</feature>
<name>A0A195FC07_9HYME</name>
<feature type="region of interest" description="Disordered" evidence="4">
    <location>
        <begin position="553"/>
        <end position="596"/>
    </location>
</feature>
<evidence type="ECO:0000259" key="5">
    <source>
        <dbReference type="PROSITE" id="PS50106"/>
    </source>
</evidence>
<proteinExistence type="predicted"/>
<sequence>MSAREVTLYGGSPWGFRMHGGCDTHQPLRISRAQGRDRRKSLKILFRESAIFISFSVFLRPSSLVRRFLQRRVTGFRTEIALARNPFPLTCRLSQYYGPEGPICLRRVEATKRTCFFGPRNRRIRGLRRVAGLDIGGEMRSLGESGERGMDQDQDERCEKETDEVQFGESATQRTHRTASRDPDSNIVLGIGRPASLSEPTGFGAISHEIHATKSDLIPFFDNLLLSSAKNGSAIDRKPSAGHYCAGLLSGDNSRGRRRSSSSPSSLSRKHRGWREQVHQVIVFSQRDRKWRVWGGMLRIVKRTSERQSNNDTDIYIAICFSCPWVQRRKIDFELGQSLERQLLEEVIPSFLEVAIYLIVTATSFIPSLLPKSKQHHGKGQPENFPCCSAVAEKSGAGMTAVQQCILFRGRAPEQDQNETFYLAIFTCRGSVLSTTRVSNEGVLRDVEVPSRIRPTEMRQHGENLKRLELKSQLDMRRDVAGRKLIFLDVNPGSKAAQQGVREGDLISNINERSTRDLTNSEAHALLRNSGEQLKLGLNQENIGSPKRRIYRSSLQENTTTEIQNSRDHHKDHNDNAHTDGVGEERCQTYDSDRSSSCIALRRRTQKLPTHDRRCLIEHNNPAS</sequence>
<dbReference type="InterPro" id="IPR001478">
    <property type="entry name" value="PDZ"/>
</dbReference>
<evidence type="ECO:0000313" key="6">
    <source>
        <dbReference type="EMBL" id="KYN37737.1"/>
    </source>
</evidence>
<dbReference type="GO" id="GO:0051371">
    <property type="term" value="F:muscle alpha-actinin binding"/>
    <property type="evidence" value="ECO:0007669"/>
    <property type="project" value="TreeGrafter"/>
</dbReference>
<keyword evidence="3" id="KW-0862">Zinc</keyword>
<comment type="subcellular location">
    <subcellularLocation>
        <location evidence="1">Cytoplasm</location>
    </subcellularLocation>
</comment>
<dbReference type="PANTHER" id="PTHR24214">
    <property type="entry name" value="PDZ AND LIM DOMAIN PROTEIN ZASP"/>
    <property type="match status" value="1"/>
</dbReference>
<dbReference type="GO" id="GO:0030036">
    <property type="term" value="P:actin cytoskeleton organization"/>
    <property type="evidence" value="ECO:0007669"/>
    <property type="project" value="TreeGrafter"/>
</dbReference>
<dbReference type="EMBL" id="KQ981693">
    <property type="protein sequence ID" value="KYN37737.1"/>
    <property type="molecule type" value="Genomic_DNA"/>
</dbReference>
<evidence type="ECO:0000256" key="3">
    <source>
        <dbReference type="ARBA" id="ARBA00023038"/>
    </source>
</evidence>
<dbReference type="PROSITE" id="PS50106">
    <property type="entry name" value="PDZ"/>
    <property type="match status" value="1"/>
</dbReference>
<dbReference type="Gene3D" id="2.30.42.10">
    <property type="match status" value="2"/>
</dbReference>
<gene>
    <name evidence="6" type="ORF">ALC56_07936</name>
</gene>
<dbReference type="GO" id="GO:0061061">
    <property type="term" value="P:muscle structure development"/>
    <property type="evidence" value="ECO:0007669"/>
    <property type="project" value="TreeGrafter"/>
</dbReference>
<protein>
    <recommendedName>
        <fullName evidence="5">PDZ domain-containing protein</fullName>
    </recommendedName>
</protein>
<keyword evidence="2" id="KW-0963">Cytoplasm</keyword>
<dbReference type="GO" id="GO:0003779">
    <property type="term" value="F:actin binding"/>
    <property type="evidence" value="ECO:0007669"/>
    <property type="project" value="TreeGrafter"/>
</dbReference>
<dbReference type="InterPro" id="IPR036034">
    <property type="entry name" value="PDZ_sf"/>
</dbReference>
<keyword evidence="7" id="KW-1185">Reference proteome</keyword>
<dbReference type="Proteomes" id="UP000078541">
    <property type="component" value="Unassembled WGS sequence"/>
</dbReference>
<dbReference type="GO" id="GO:0005912">
    <property type="term" value="C:adherens junction"/>
    <property type="evidence" value="ECO:0007669"/>
    <property type="project" value="TreeGrafter"/>
</dbReference>
<evidence type="ECO:0000256" key="2">
    <source>
        <dbReference type="ARBA" id="ARBA00022490"/>
    </source>
</evidence>
<keyword evidence="3" id="KW-0440">LIM domain</keyword>
<dbReference type="GO" id="GO:0031941">
    <property type="term" value="C:filamentous actin"/>
    <property type="evidence" value="ECO:0007669"/>
    <property type="project" value="TreeGrafter"/>
</dbReference>
<feature type="region of interest" description="Disordered" evidence="4">
    <location>
        <begin position="248"/>
        <end position="272"/>
    </location>
</feature>
<dbReference type="PANTHER" id="PTHR24214:SF38">
    <property type="entry name" value="PDZ AND LIM DOMAIN PROTEIN ZASP-RELATED"/>
    <property type="match status" value="1"/>
</dbReference>
<organism evidence="6 7">
    <name type="scientific">Trachymyrmex septentrionalis</name>
    <dbReference type="NCBI Taxonomy" id="34720"/>
    <lineage>
        <taxon>Eukaryota</taxon>
        <taxon>Metazoa</taxon>
        <taxon>Ecdysozoa</taxon>
        <taxon>Arthropoda</taxon>
        <taxon>Hexapoda</taxon>
        <taxon>Insecta</taxon>
        <taxon>Pterygota</taxon>
        <taxon>Neoptera</taxon>
        <taxon>Endopterygota</taxon>
        <taxon>Hymenoptera</taxon>
        <taxon>Apocrita</taxon>
        <taxon>Aculeata</taxon>
        <taxon>Formicoidea</taxon>
        <taxon>Formicidae</taxon>
        <taxon>Myrmicinae</taxon>
        <taxon>Trachymyrmex</taxon>
    </lineage>
</organism>
<accession>A0A195FC07</accession>
<dbReference type="SUPFAM" id="SSF50156">
    <property type="entry name" value="PDZ domain-like"/>
    <property type="match status" value="1"/>
</dbReference>
<reference evidence="6 7" key="1">
    <citation type="submission" date="2016-03" db="EMBL/GenBank/DDBJ databases">
        <title>Trachymyrmex septentrionalis WGS genome.</title>
        <authorList>
            <person name="Nygaard S."/>
            <person name="Hu H."/>
            <person name="Boomsma J."/>
            <person name="Zhang G."/>
        </authorList>
    </citation>
    <scope>NUCLEOTIDE SEQUENCE [LARGE SCALE GENOMIC DNA]</scope>
    <source>
        <strain evidence="6">Tsep2-gDNA-1</strain>
        <tissue evidence="6">Whole body</tissue>
    </source>
</reference>
<keyword evidence="3" id="KW-0479">Metal-binding</keyword>
<dbReference type="Pfam" id="PF00595">
    <property type="entry name" value="PDZ"/>
    <property type="match status" value="1"/>
</dbReference>
<evidence type="ECO:0000313" key="7">
    <source>
        <dbReference type="Proteomes" id="UP000078541"/>
    </source>
</evidence>